<name>A0A8S0VXP6_CYCAE</name>
<dbReference type="SMART" id="SM00220">
    <property type="entry name" value="S_TKc"/>
    <property type="match status" value="1"/>
</dbReference>
<proteinExistence type="predicted"/>
<dbReference type="GO" id="GO:0044773">
    <property type="term" value="P:mitotic DNA damage checkpoint signaling"/>
    <property type="evidence" value="ECO:0007669"/>
    <property type="project" value="TreeGrafter"/>
</dbReference>
<gene>
    <name evidence="2" type="ORF">AAE3_LOCUS8436</name>
</gene>
<dbReference type="AlphaFoldDB" id="A0A8S0VXP6"/>
<dbReference type="PROSITE" id="PS50011">
    <property type="entry name" value="PROTEIN_KINASE_DOM"/>
    <property type="match status" value="1"/>
</dbReference>
<dbReference type="Pfam" id="PF00069">
    <property type="entry name" value="Pkinase"/>
    <property type="match status" value="1"/>
</dbReference>
<dbReference type="CDD" id="cd00180">
    <property type="entry name" value="PKc"/>
    <property type="match status" value="1"/>
</dbReference>
<dbReference type="PANTHER" id="PTHR44167">
    <property type="entry name" value="OVARIAN-SPECIFIC SERINE/THREONINE-PROTEIN KINASE LOK-RELATED"/>
    <property type="match status" value="1"/>
</dbReference>
<reference evidence="2 3" key="1">
    <citation type="submission" date="2020-01" db="EMBL/GenBank/DDBJ databases">
        <authorList>
            <person name="Gupta K D."/>
        </authorList>
    </citation>
    <scope>NUCLEOTIDE SEQUENCE [LARGE SCALE GENOMIC DNA]</scope>
</reference>
<organism evidence="2 3">
    <name type="scientific">Cyclocybe aegerita</name>
    <name type="common">Black poplar mushroom</name>
    <name type="synonym">Agrocybe aegerita</name>
    <dbReference type="NCBI Taxonomy" id="1973307"/>
    <lineage>
        <taxon>Eukaryota</taxon>
        <taxon>Fungi</taxon>
        <taxon>Dikarya</taxon>
        <taxon>Basidiomycota</taxon>
        <taxon>Agaricomycotina</taxon>
        <taxon>Agaricomycetes</taxon>
        <taxon>Agaricomycetidae</taxon>
        <taxon>Agaricales</taxon>
        <taxon>Agaricineae</taxon>
        <taxon>Bolbitiaceae</taxon>
        <taxon>Cyclocybe</taxon>
    </lineage>
</organism>
<keyword evidence="3" id="KW-1185">Reference proteome</keyword>
<sequence length="395" mass="45090">MTVGNIECKLEHFPKTVKEWKGLVVPVREGKRAQDYQHHECWWYPWFALRPFFKSKGYTLFELNVNDSSCPPLNPGTPSSDSFGLYGSESRNAHSMPDTEFLHCGIAAAARDEKNRDVVIKLLGKCSDSPDISAEYQILCLLNTEFMRADTRNATVPVLEFIDYEDWEFAVMPMCCGASMYPLLTSVECLDLASQVLHALAFLHENNIAHRDISPENIMMNYHGQTPNLCAWGGENGFPMKIEPVPEFRSTFPVKYSLIDFGYSVHFPTDATRSNRLVNDRRGRPTRAPEVDGDQLYDPFAADVYQAAQMIFSWFGWKILDEVPKLLDLMHDMTSANPADRISMDSAASRMKTLYDELPPREQLTRREIEYQYFHPVPIPTHEQLAAAISSVRRD</sequence>
<comment type="caution">
    <text evidence="2">The sequence shown here is derived from an EMBL/GenBank/DDBJ whole genome shotgun (WGS) entry which is preliminary data.</text>
</comment>
<evidence type="ECO:0000313" key="2">
    <source>
        <dbReference type="EMBL" id="CAA7266294.1"/>
    </source>
</evidence>
<feature type="domain" description="Protein kinase" evidence="1">
    <location>
        <begin position="96"/>
        <end position="378"/>
    </location>
</feature>
<dbReference type="GO" id="GO:0004674">
    <property type="term" value="F:protein serine/threonine kinase activity"/>
    <property type="evidence" value="ECO:0007669"/>
    <property type="project" value="TreeGrafter"/>
</dbReference>
<protein>
    <recommendedName>
        <fullName evidence="1">Protein kinase domain-containing protein</fullName>
    </recommendedName>
</protein>
<dbReference type="GO" id="GO:0005524">
    <property type="term" value="F:ATP binding"/>
    <property type="evidence" value="ECO:0007669"/>
    <property type="project" value="InterPro"/>
</dbReference>
<evidence type="ECO:0000313" key="3">
    <source>
        <dbReference type="Proteomes" id="UP000467700"/>
    </source>
</evidence>
<accession>A0A8S0VXP6</accession>
<dbReference type="SUPFAM" id="SSF56112">
    <property type="entry name" value="Protein kinase-like (PK-like)"/>
    <property type="match status" value="1"/>
</dbReference>
<dbReference type="InterPro" id="IPR000719">
    <property type="entry name" value="Prot_kinase_dom"/>
</dbReference>
<dbReference type="Proteomes" id="UP000467700">
    <property type="component" value="Unassembled WGS sequence"/>
</dbReference>
<dbReference type="InterPro" id="IPR011009">
    <property type="entry name" value="Kinase-like_dom_sf"/>
</dbReference>
<dbReference type="GO" id="GO:0005634">
    <property type="term" value="C:nucleus"/>
    <property type="evidence" value="ECO:0007669"/>
    <property type="project" value="TreeGrafter"/>
</dbReference>
<dbReference type="OrthoDB" id="2906921at2759"/>
<dbReference type="EMBL" id="CACVBS010000053">
    <property type="protein sequence ID" value="CAA7266294.1"/>
    <property type="molecule type" value="Genomic_DNA"/>
</dbReference>
<dbReference type="Gene3D" id="1.10.510.10">
    <property type="entry name" value="Transferase(Phosphotransferase) domain 1"/>
    <property type="match status" value="1"/>
</dbReference>
<dbReference type="PANTHER" id="PTHR44167:SF30">
    <property type="entry name" value="PHOSPHORYLASE KINASE"/>
    <property type="match status" value="1"/>
</dbReference>
<evidence type="ECO:0000259" key="1">
    <source>
        <dbReference type="PROSITE" id="PS50011"/>
    </source>
</evidence>